<evidence type="ECO:0000313" key="7">
    <source>
        <dbReference type="Proteomes" id="UP000261560"/>
    </source>
</evidence>
<dbReference type="Proteomes" id="UP000261560">
    <property type="component" value="Unplaced"/>
</dbReference>
<comment type="subcellular location">
    <subcellularLocation>
        <location evidence="1">Membrane</location>
    </subcellularLocation>
</comment>
<evidence type="ECO:0000256" key="2">
    <source>
        <dbReference type="ARBA" id="ARBA00023136"/>
    </source>
</evidence>
<keyword evidence="5" id="KW-0732">Signal</keyword>
<organism evidence="6 7">
    <name type="scientific">Oryzias melastigma</name>
    <name type="common">Marine medaka</name>
    <dbReference type="NCBI Taxonomy" id="30732"/>
    <lineage>
        <taxon>Eukaryota</taxon>
        <taxon>Metazoa</taxon>
        <taxon>Chordata</taxon>
        <taxon>Craniata</taxon>
        <taxon>Vertebrata</taxon>
        <taxon>Euteleostomi</taxon>
        <taxon>Actinopterygii</taxon>
        <taxon>Neopterygii</taxon>
        <taxon>Teleostei</taxon>
        <taxon>Neoteleostei</taxon>
        <taxon>Acanthomorphata</taxon>
        <taxon>Ovalentaria</taxon>
        <taxon>Atherinomorphae</taxon>
        <taxon>Beloniformes</taxon>
        <taxon>Adrianichthyidae</taxon>
        <taxon>Oryziinae</taxon>
        <taxon>Oryzias</taxon>
    </lineage>
</organism>
<proteinExistence type="predicted"/>
<dbReference type="PANTHER" id="PTHR24038">
    <property type="entry name" value="STABILIN"/>
    <property type="match status" value="1"/>
</dbReference>
<keyword evidence="4" id="KW-0325">Glycoprotein</keyword>
<name>A0A3B3CL92_ORYME</name>
<dbReference type="GeneTree" id="ENSGT00940000156566"/>
<dbReference type="Ensembl" id="ENSOMET00000027619.1">
    <property type="protein sequence ID" value="ENSOMEP00000018612.1"/>
    <property type="gene ID" value="ENSOMEG00000020342.1"/>
</dbReference>
<sequence>MRARVKLLLPLILLLSTGNFCSKSTVLRTQTACNSCHMSLFIACPSGYKRTPRSPITSCRYAIKTSSVVLAVPGCSLECYREVEVQSCCPGFWGPDCMGQYTDTTPISVFAFMILRNFDKRQNVITVLTPSMCLCS</sequence>
<dbReference type="OMA" id="ITSCRYA"/>
<evidence type="ECO:0000256" key="3">
    <source>
        <dbReference type="ARBA" id="ARBA00023157"/>
    </source>
</evidence>
<dbReference type="GO" id="GO:0016020">
    <property type="term" value="C:membrane"/>
    <property type="evidence" value="ECO:0007669"/>
    <property type="project" value="UniProtKB-SubCell"/>
</dbReference>
<reference evidence="6" key="2">
    <citation type="submission" date="2025-09" db="UniProtKB">
        <authorList>
            <consortium name="Ensembl"/>
        </authorList>
    </citation>
    <scope>IDENTIFICATION</scope>
</reference>
<keyword evidence="3" id="KW-1015">Disulfide bond</keyword>
<evidence type="ECO:0000256" key="5">
    <source>
        <dbReference type="SAM" id="SignalP"/>
    </source>
</evidence>
<reference evidence="6" key="1">
    <citation type="submission" date="2025-08" db="UniProtKB">
        <authorList>
            <consortium name="Ensembl"/>
        </authorList>
    </citation>
    <scope>IDENTIFICATION</scope>
</reference>
<feature type="chain" id="PRO_5017416698" description="EGF-like domain-containing protein" evidence="5">
    <location>
        <begin position="24"/>
        <end position="136"/>
    </location>
</feature>
<keyword evidence="7" id="KW-1185">Reference proteome</keyword>
<evidence type="ECO:0008006" key="8">
    <source>
        <dbReference type="Google" id="ProtNLM"/>
    </source>
</evidence>
<protein>
    <recommendedName>
        <fullName evidence="8">EGF-like domain-containing protein</fullName>
    </recommendedName>
</protein>
<feature type="signal peptide" evidence="5">
    <location>
        <begin position="1"/>
        <end position="23"/>
    </location>
</feature>
<dbReference type="AlphaFoldDB" id="A0A3B3CL92"/>
<evidence type="ECO:0000256" key="4">
    <source>
        <dbReference type="ARBA" id="ARBA00023180"/>
    </source>
</evidence>
<keyword evidence="2" id="KW-0472">Membrane</keyword>
<evidence type="ECO:0000313" key="6">
    <source>
        <dbReference type="Ensembl" id="ENSOMEP00000018612.1"/>
    </source>
</evidence>
<dbReference type="PANTHER" id="PTHR24038:SF11">
    <property type="entry name" value="INTEGRIN BETA-LIKE PROTEIN E"/>
    <property type="match status" value="1"/>
</dbReference>
<evidence type="ECO:0000256" key="1">
    <source>
        <dbReference type="ARBA" id="ARBA00004370"/>
    </source>
</evidence>
<accession>A0A3B3CL92</accession>
<dbReference type="PaxDb" id="30732-ENSOMEP00000018612"/>
<dbReference type="STRING" id="30732.ENSOMEP00000018612"/>